<dbReference type="InterPro" id="IPR036366">
    <property type="entry name" value="PGBDSf"/>
</dbReference>
<protein>
    <submittedName>
        <fullName evidence="4">Uncharacterized protein</fullName>
    </submittedName>
</protein>
<gene>
    <name evidence="4" type="ORF">Sya03_32340</name>
</gene>
<dbReference type="Gene3D" id="3.40.50.1460">
    <property type="match status" value="1"/>
</dbReference>
<dbReference type="Pfam" id="PF00656">
    <property type="entry name" value="Peptidase_C14"/>
    <property type="match status" value="1"/>
</dbReference>
<feature type="domain" description="Peptidoglycan binding-like" evidence="3">
    <location>
        <begin position="9"/>
        <end position="65"/>
    </location>
</feature>
<name>A0A8J4DJ76_9ACTN</name>
<dbReference type="GO" id="GO:0005737">
    <property type="term" value="C:cytoplasm"/>
    <property type="evidence" value="ECO:0007669"/>
    <property type="project" value="TreeGrafter"/>
</dbReference>
<dbReference type="InterPro" id="IPR011600">
    <property type="entry name" value="Pept_C14_caspase"/>
</dbReference>
<dbReference type="PANTHER" id="PTHR48104:SF30">
    <property type="entry name" value="METACASPASE-1"/>
    <property type="match status" value="1"/>
</dbReference>
<dbReference type="PANTHER" id="PTHR48104">
    <property type="entry name" value="METACASPASE-4"/>
    <property type="match status" value="1"/>
</dbReference>
<reference evidence="4" key="1">
    <citation type="submission" date="2021-01" db="EMBL/GenBank/DDBJ databases">
        <title>Whole genome shotgun sequence of Spirilliplanes yamanashiensis NBRC 15828.</title>
        <authorList>
            <person name="Komaki H."/>
            <person name="Tamura T."/>
        </authorList>
    </citation>
    <scope>NUCLEOTIDE SEQUENCE</scope>
    <source>
        <strain evidence="4">NBRC 15828</strain>
    </source>
</reference>
<comment type="caution">
    <text evidence="4">The sequence shown here is derived from an EMBL/GenBank/DDBJ whole genome shotgun (WGS) entry which is preliminary data.</text>
</comment>
<dbReference type="Proteomes" id="UP000652013">
    <property type="component" value="Unassembled WGS sequence"/>
</dbReference>
<dbReference type="Gene3D" id="1.10.101.10">
    <property type="entry name" value="PGBD-like superfamily/PGBD"/>
    <property type="match status" value="1"/>
</dbReference>
<dbReference type="GO" id="GO:0004197">
    <property type="term" value="F:cysteine-type endopeptidase activity"/>
    <property type="evidence" value="ECO:0007669"/>
    <property type="project" value="InterPro"/>
</dbReference>
<dbReference type="GO" id="GO:0006508">
    <property type="term" value="P:proteolysis"/>
    <property type="evidence" value="ECO:0007669"/>
    <property type="project" value="InterPro"/>
</dbReference>
<dbReference type="AlphaFoldDB" id="A0A8J4DJ76"/>
<evidence type="ECO:0000259" key="2">
    <source>
        <dbReference type="Pfam" id="PF00656"/>
    </source>
</evidence>
<evidence type="ECO:0000256" key="1">
    <source>
        <dbReference type="SAM" id="MobiDB-lite"/>
    </source>
</evidence>
<evidence type="ECO:0000313" key="4">
    <source>
        <dbReference type="EMBL" id="GIJ03882.1"/>
    </source>
</evidence>
<dbReference type="InterPro" id="IPR002477">
    <property type="entry name" value="Peptidoglycan-bd-like"/>
</dbReference>
<dbReference type="Pfam" id="PF01471">
    <property type="entry name" value="PG_binding_1"/>
    <property type="match status" value="1"/>
</dbReference>
<proteinExistence type="predicted"/>
<keyword evidence="5" id="KW-1185">Reference proteome</keyword>
<dbReference type="RefSeq" id="WP_203939135.1">
    <property type="nucleotide sequence ID" value="NZ_BAAAGJ010000002.1"/>
</dbReference>
<feature type="region of interest" description="Disordered" evidence="1">
    <location>
        <begin position="288"/>
        <end position="312"/>
    </location>
</feature>
<sequence length="433" mass="44925">MGTLSWGSTGDEVVKLQQMLADLGHYAGPLDGRFGPLTRAAVQAFQRAAGLPADGIVGPRTWAALADVPQEPGGGGPVGGGEPAQPVPAGDDRAVSLHIGVNRVDPARYGGWDGALSGCENDARTMTAIATAEGFTTRQLFTRQATVANVLAAIADAAARLTAGGTFLLTYAGHGGQVQDAGTDEDDRQDETWVLFDRQLLDDEINLALADFRPGVHVVTVSDSCHSGTVTRSLRDPVQRAVADLKRAFYTGLAVARPGPGEPAVTAFPRPAAAARQLAVRAAVRSGPLRFPGQRPTGDGGRNGGVATLDRPAGVTDDVVTREIPLLTNLEVNELQAGELAAARARSRGARALVRANCLHLSGCEDSQLSQETGGRGVFTTALERTWAGGAFAGTYPAFHRAIVAQLGPTQTPCIDTFGGDPAALAARTPFDT</sequence>
<evidence type="ECO:0000259" key="3">
    <source>
        <dbReference type="Pfam" id="PF01471"/>
    </source>
</evidence>
<dbReference type="SUPFAM" id="SSF47090">
    <property type="entry name" value="PGBD-like"/>
    <property type="match status" value="1"/>
</dbReference>
<dbReference type="InterPro" id="IPR050452">
    <property type="entry name" value="Metacaspase"/>
</dbReference>
<dbReference type="InterPro" id="IPR036365">
    <property type="entry name" value="PGBD-like_sf"/>
</dbReference>
<dbReference type="EMBL" id="BOOY01000025">
    <property type="protein sequence ID" value="GIJ03882.1"/>
    <property type="molecule type" value="Genomic_DNA"/>
</dbReference>
<feature type="domain" description="Peptidase C14 caspase" evidence="2">
    <location>
        <begin position="108"/>
        <end position="416"/>
    </location>
</feature>
<accession>A0A8J4DJ76</accession>
<organism evidence="4 5">
    <name type="scientific">Spirilliplanes yamanashiensis</name>
    <dbReference type="NCBI Taxonomy" id="42233"/>
    <lineage>
        <taxon>Bacteria</taxon>
        <taxon>Bacillati</taxon>
        <taxon>Actinomycetota</taxon>
        <taxon>Actinomycetes</taxon>
        <taxon>Micromonosporales</taxon>
        <taxon>Micromonosporaceae</taxon>
        <taxon>Spirilliplanes</taxon>
    </lineage>
</organism>
<evidence type="ECO:0000313" key="5">
    <source>
        <dbReference type="Proteomes" id="UP000652013"/>
    </source>
</evidence>